<evidence type="ECO:0000256" key="1">
    <source>
        <dbReference type="SAM" id="MobiDB-lite"/>
    </source>
</evidence>
<accession>A0A430KX99</accession>
<evidence type="ECO:0000313" key="4">
    <source>
        <dbReference type="Proteomes" id="UP000287124"/>
    </source>
</evidence>
<keyword evidence="4" id="KW-1185">Reference proteome</keyword>
<dbReference type="Pfam" id="PF20516">
    <property type="entry name" value="PDDEXK_12"/>
    <property type="match status" value="1"/>
</dbReference>
<sequence>MRKGPKATSPKALVTADERPERALPLPGLENSDRAKDLRRVNHEADSSPHQTKSRPTKSTGDLFLAAKGFEYNDETELPPVLTDLILSHSGRNIIPAIVESYLESVLDKNEVVYPWMIDQDSSITDREEALRELSEIQSILHESRYCNREGASEAAWNDGVTSRVLFLAMRQAQGVRHHN</sequence>
<evidence type="ECO:0000313" key="3">
    <source>
        <dbReference type="EMBL" id="RTE68119.1"/>
    </source>
</evidence>
<proteinExistence type="predicted"/>
<dbReference type="AlphaFoldDB" id="A0A430KX99"/>
<feature type="non-terminal residue" evidence="3">
    <location>
        <position position="180"/>
    </location>
</feature>
<feature type="domain" description="PD-(D/E)XK nuclease-like" evidence="2">
    <location>
        <begin position="120"/>
        <end position="175"/>
    </location>
</feature>
<dbReference type="Proteomes" id="UP000287124">
    <property type="component" value="Unassembled WGS sequence"/>
</dbReference>
<name>A0A430KX99_9HYPO</name>
<dbReference type="EMBL" id="MIKF01001144">
    <property type="protein sequence ID" value="RTE68119.1"/>
    <property type="molecule type" value="Genomic_DNA"/>
</dbReference>
<feature type="region of interest" description="Disordered" evidence="1">
    <location>
        <begin position="1"/>
        <end position="60"/>
    </location>
</feature>
<organism evidence="3 4">
    <name type="scientific">Fusarium euwallaceae</name>
    <dbReference type="NCBI Taxonomy" id="1147111"/>
    <lineage>
        <taxon>Eukaryota</taxon>
        <taxon>Fungi</taxon>
        <taxon>Dikarya</taxon>
        <taxon>Ascomycota</taxon>
        <taxon>Pezizomycotina</taxon>
        <taxon>Sordariomycetes</taxon>
        <taxon>Hypocreomycetidae</taxon>
        <taxon>Hypocreales</taxon>
        <taxon>Nectriaceae</taxon>
        <taxon>Fusarium</taxon>
        <taxon>Fusarium solani species complex</taxon>
    </lineage>
</organism>
<gene>
    <name evidence="3" type="ORF">BHE90_017504</name>
</gene>
<comment type="caution">
    <text evidence="3">The sequence shown here is derived from an EMBL/GenBank/DDBJ whole genome shotgun (WGS) entry which is preliminary data.</text>
</comment>
<dbReference type="InterPro" id="IPR046797">
    <property type="entry name" value="PDDEXK_12"/>
</dbReference>
<reference evidence="3 4" key="1">
    <citation type="submission" date="2017-06" db="EMBL/GenBank/DDBJ databases">
        <title>Comparative genomic analysis of Ambrosia Fusariam Clade fungi.</title>
        <authorList>
            <person name="Stajich J.E."/>
            <person name="Carrillo J."/>
            <person name="Kijimoto T."/>
            <person name="Eskalen A."/>
            <person name="O'Donnell K."/>
            <person name="Kasson M."/>
        </authorList>
    </citation>
    <scope>NUCLEOTIDE SEQUENCE [LARGE SCALE GENOMIC DNA]</scope>
    <source>
        <strain evidence="3 4">UCR1854</strain>
    </source>
</reference>
<protein>
    <recommendedName>
        <fullName evidence="2">PD-(D/E)XK nuclease-like domain-containing protein</fullName>
    </recommendedName>
</protein>
<feature type="compositionally biased region" description="Basic and acidic residues" evidence="1">
    <location>
        <begin position="31"/>
        <end position="47"/>
    </location>
</feature>
<evidence type="ECO:0000259" key="2">
    <source>
        <dbReference type="Pfam" id="PF20516"/>
    </source>
</evidence>